<name>A0A1F5GH51_9BACT</name>
<dbReference type="STRING" id="1797716.A3D07_02040"/>
<dbReference type="NCBIfam" id="TIGR01076">
    <property type="entry name" value="sortase_fam"/>
    <property type="match status" value="1"/>
</dbReference>
<evidence type="ECO:0008006" key="5">
    <source>
        <dbReference type="Google" id="ProtNLM"/>
    </source>
</evidence>
<comment type="caution">
    <text evidence="3">The sequence shown here is derived from an EMBL/GenBank/DDBJ whole genome shotgun (WGS) entry which is preliminary data.</text>
</comment>
<feature type="transmembrane region" description="Helical" evidence="2">
    <location>
        <begin position="25"/>
        <end position="45"/>
    </location>
</feature>
<dbReference type="GO" id="GO:0016787">
    <property type="term" value="F:hydrolase activity"/>
    <property type="evidence" value="ECO:0007669"/>
    <property type="project" value="UniProtKB-KW"/>
</dbReference>
<evidence type="ECO:0000313" key="3">
    <source>
        <dbReference type="EMBL" id="OGD91186.1"/>
    </source>
</evidence>
<keyword evidence="2" id="KW-1133">Transmembrane helix</keyword>
<dbReference type="InterPro" id="IPR023365">
    <property type="entry name" value="Sortase_dom-sf"/>
</dbReference>
<dbReference type="CDD" id="cd05830">
    <property type="entry name" value="Sortase_E"/>
    <property type="match status" value="1"/>
</dbReference>
<gene>
    <name evidence="3" type="ORF">A3D07_02040</name>
</gene>
<sequence length="238" mass="26283">MAETVYIKVPPGHEEKKRKFRERSFSFLMLSIGVATVAFAAWPLLTWQFVTLPKLTAKVEEFPVPAGKVISQGSVAGANIQVVQEQDGFSYFVTDFQPQGKRPQEFLISIPKLEIEKAKVKVDAVKFDKYLALFPGSAIPGDVGNSFITGHSILPQFADPTNYKAIFTELPKLEIGDEVLVNLDDKTIRFVVQYSKVVEPDDLSVLGPITQNGRNLTLMTCVPPGTNTKRLVVVASLL</sequence>
<accession>A0A1F5GH51</accession>
<proteinExistence type="predicted"/>
<dbReference type="SUPFAM" id="SSF63817">
    <property type="entry name" value="Sortase"/>
    <property type="match status" value="1"/>
</dbReference>
<dbReference type="AlphaFoldDB" id="A0A1F5GH51"/>
<organism evidence="3 4">
    <name type="scientific">Candidatus Curtissbacteria bacterium RIFCSPHIGHO2_02_FULL_42_15</name>
    <dbReference type="NCBI Taxonomy" id="1797716"/>
    <lineage>
        <taxon>Bacteria</taxon>
        <taxon>Candidatus Curtissiibacteriota</taxon>
    </lineage>
</organism>
<protein>
    <recommendedName>
        <fullName evidence="5">Sortase</fullName>
    </recommendedName>
</protein>
<reference evidence="3 4" key="1">
    <citation type="journal article" date="2016" name="Nat. Commun.">
        <title>Thousands of microbial genomes shed light on interconnected biogeochemical processes in an aquifer system.</title>
        <authorList>
            <person name="Anantharaman K."/>
            <person name="Brown C.T."/>
            <person name="Hug L.A."/>
            <person name="Sharon I."/>
            <person name="Castelle C.J."/>
            <person name="Probst A.J."/>
            <person name="Thomas B.C."/>
            <person name="Singh A."/>
            <person name="Wilkins M.J."/>
            <person name="Karaoz U."/>
            <person name="Brodie E.L."/>
            <person name="Williams K.H."/>
            <person name="Hubbard S.S."/>
            <person name="Banfield J.F."/>
        </authorList>
    </citation>
    <scope>NUCLEOTIDE SEQUENCE [LARGE SCALE GENOMIC DNA]</scope>
</reference>
<dbReference type="Proteomes" id="UP000177124">
    <property type="component" value="Unassembled WGS sequence"/>
</dbReference>
<dbReference type="InterPro" id="IPR042003">
    <property type="entry name" value="Sortase_E"/>
</dbReference>
<evidence type="ECO:0000256" key="2">
    <source>
        <dbReference type="SAM" id="Phobius"/>
    </source>
</evidence>
<keyword evidence="2" id="KW-0472">Membrane</keyword>
<evidence type="ECO:0000313" key="4">
    <source>
        <dbReference type="Proteomes" id="UP000177124"/>
    </source>
</evidence>
<keyword evidence="1" id="KW-0378">Hydrolase</keyword>
<dbReference type="Gene3D" id="2.40.260.10">
    <property type="entry name" value="Sortase"/>
    <property type="match status" value="1"/>
</dbReference>
<dbReference type="InterPro" id="IPR005754">
    <property type="entry name" value="Sortase"/>
</dbReference>
<dbReference type="EMBL" id="MFBF01000023">
    <property type="protein sequence ID" value="OGD91186.1"/>
    <property type="molecule type" value="Genomic_DNA"/>
</dbReference>
<keyword evidence="2" id="KW-0812">Transmembrane</keyword>
<evidence type="ECO:0000256" key="1">
    <source>
        <dbReference type="ARBA" id="ARBA00022801"/>
    </source>
</evidence>
<dbReference type="Pfam" id="PF04203">
    <property type="entry name" value="Sortase"/>
    <property type="match status" value="1"/>
</dbReference>